<sequence length="271" mass="31503">MADNEIYMEDNSEVYTEDNSEVENRMYDFSTLSVGYTFQNWDDVDSFFEAYGQQFGFAIIKKRVERDNNIIRYRSLGCEFGGKYSPKKNIDINTHCNQKSKRQGSLLIDFFGLGNMYDQFVGEFFHCRNTLNDTLFETRWQRLLQKFLSSAREIDQLDVIFANINAAQVQQNQITQIVSKPLIIPHSVSTTTQLVVETDDDEMKQWLRAFIDRKKCSATNNNNEMSIDKENDLEIANPPVTKHKSRSETKQYKSAVEKAHRQPYACRACGQ</sequence>
<keyword evidence="2" id="KW-1185">Reference proteome</keyword>
<proteinExistence type="predicted"/>
<comment type="caution">
    <text evidence="1">The sequence shown here is derived from an EMBL/GenBank/DDBJ whole genome shotgun (WGS) entry which is preliminary data.</text>
</comment>
<gene>
    <name evidence="1" type="ORF">RPERSI_LOCUS10033</name>
</gene>
<name>A0ACA9PHP9_9GLOM</name>
<dbReference type="EMBL" id="CAJVQC010019428">
    <property type="protein sequence ID" value="CAG8701146.1"/>
    <property type="molecule type" value="Genomic_DNA"/>
</dbReference>
<evidence type="ECO:0000313" key="1">
    <source>
        <dbReference type="EMBL" id="CAG8701146.1"/>
    </source>
</evidence>
<evidence type="ECO:0000313" key="2">
    <source>
        <dbReference type="Proteomes" id="UP000789920"/>
    </source>
</evidence>
<organism evidence="1 2">
    <name type="scientific">Racocetra persica</name>
    <dbReference type="NCBI Taxonomy" id="160502"/>
    <lineage>
        <taxon>Eukaryota</taxon>
        <taxon>Fungi</taxon>
        <taxon>Fungi incertae sedis</taxon>
        <taxon>Mucoromycota</taxon>
        <taxon>Glomeromycotina</taxon>
        <taxon>Glomeromycetes</taxon>
        <taxon>Diversisporales</taxon>
        <taxon>Gigasporaceae</taxon>
        <taxon>Racocetra</taxon>
    </lineage>
</organism>
<protein>
    <submittedName>
        <fullName evidence="1">16197_t:CDS:1</fullName>
    </submittedName>
</protein>
<reference evidence="1" key="1">
    <citation type="submission" date="2021-06" db="EMBL/GenBank/DDBJ databases">
        <authorList>
            <person name="Kallberg Y."/>
            <person name="Tangrot J."/>
            <person name="Rosling A."/>
        </authorList>
    </citation>
    <scope>NUCLEOTIDE SEQUENCE</scope>
    <source>
        <strain evidence="1">MA461A</strain>
    </source>
</reference>
<dbReference type="Proteomes" id="UP000789920">
    <property type="component" value="Unassembled WGS sequence"/>
</dbReference>
<feature type="non-terminal residue" evidence="1">
    <location>
        <position position="271"/>
    </location>
</feature>
<accession>A0ACA9PHP9</accession>